<protein>
    <recommendedName>
        <fullName evidence="2">Poly(A) RNA polymerase mitochondrial-like central palm domain-containing protein</fullName>
    </recommendedName>
</protein>
<feature type="region of interest" description="Disordered" evidence="1">
    <location>
        <begin position="46"/>
        <end position="67"/>
    </location>
</feature>
<dbReference type="Gene3D" id="1.10.1410.10">
    <property type="match status" value="1"/>
</dbReference>
<feature type="domain" description="Poly(A) RNA polymerase mitochondrial-like central palm" evidence="2">
    <location>
        <begin position="646"/>
        <end position="717"/>
    </location>
</feature>
<dbReference type="InterPro" id="IPR054708">
    <property type="entry name" value="MTPAP-like_central"/>
</dbReference>
<dbReference type="SUPFAM" id="SSF81301">
    <property type="entry name" value="Nucleotidyltransferase"/>
    <property type="match status" value="1"/>
</dbReference>
<organism evidence="3 4">
    <name type="scientific">Tribonema minus</name>
    <dbReference type="NCBI Taxonomy" id="303371"/>
    <lineage>
        <taxon>Eukaryota</taxon>
        <taxon>Sar</taxon>
        <taxon>Stramenopiles</taxon>
        <taxon>Ochrophyta</taxon>
        <taxon>PX clade</taxon>
        <taxon>Xanthophyceae</taxon>
        <taxon>Tribonematales</taxon>
        <taxon>Tribonemataceae</taxon>
        <taxon>Tribonema</taxon>
    </lineage>
</organism>
<comment type="caution">
    <text evidence="3">The sequence shown here is derived from an EMBL/GenBank/DDBJ whole genome shotgun (WGS) entry which is preliminary data.</text>
</comment>
<dbReference type="GO" id="GO:0016779">
    <property type="term" value="F:nucleotidyltransferase activity"/>
    <property type="evidence" value="ECO:0007669"/>
    <property type="project" value="TreeGrafter"/>
</dbReference>
<accession>A0A836CN95</accession>
<keyword evidence="4" id="KW-1185">Reference proteome</keyword>
<dbReference type="Pfam" id="PF22600">
    <property type="entry name" value="MTPAP-like_central"/>
    <property type="match status" value="1"/>
</dbReference>
<dbReference type="PANTHER" id="PTHR12271">
    <property type="entry name" value="POLY A POLYMERASE CID PAP -RELATED"/>
    <property type="match status" value="1"/>
</dbReference>
<gene>
    <name evidence="3" type="ORF">JKP88DRAFT_295551</name>
</gene>
<dbReference type="InterPro" id="IPR043519">
    <property type="entry name" value="NT_sf"/>
</dbReference>
<dbReference type="EMBL" id="JAFCMP010000017">
    <property type="protein sequence ID" value="KAG5191619.1"/>
    <property type="molecule type" value="Genomic_DNA"/>
</dbReference>
<name>A0A836CN95_9STRA</name>
<evidence type="ECO:0000256" key="1">
    <source>
        <dbReference type="SAM" id="MobiDB-lite"/>
    </source>
</evidence>
<dbReference type="OrthoDB" id="407432at2759"/>
<evidence type="ECO:0000313" key="4">
    <source>
        <dbReference type="Proteomes" id="UP000664859"/>
    </source>
</evidence>
<dbReference type="SUPFAM" id="SSF81631">
    <property type="entry name" value="PAP/OAS1 substrate-binding domain"/>
    <property type="match status" value="1"/>
</dbReference>
<dbReference type="Proteomes" id="UP000664859">
    <property type="component" value="Unassembled WGS sequence"/>
</dbReference>
<dbReference type="AlphaFoldDB" id="A0A836CN95"/>
<feature type="region of interest" description="Disordered" evidence="1">
    <location>
        <begin position="783"/>
        <end position="803"/>
    </location>
</feature>
<reference evidence="3" key="1">
    <citation type="submission" date="2021-02" db="EMBL/GenBank/DDBJ databases">
        <title>First Annotated Genome of the Yellow-green Alga Tribonema minus.</title>
        <authorList>
            <person name="Mahan K.M."/>
        </authorList>
    </citation>
    <scope>NUCLEOTIDE SEQUENCE</scope>
    <source>
        <strain evidence="3">UTEX B ZZ1240</strain>
    </source>
</reference>
<evidence type="ECO:0000313" key="3">
    <source>
        <dbReference type="EMBL" id="KAG5191619.1"/>
    </source>
</evidence>
<dbReference type="CDD" id="cd05402">
    <property type="entry name" value="NT_PAP_TUTase"/>
    <property type="match status" value="1"/>
</dbReference>
<evidence type="ECO:0000259" key="2">
    <source>
        <dbReference type="Pfam" id="PF22600"/>
    </source>
</evidence>
<sequence length="922" mass="100503">MTAFRHDIAAAVATLRQARPSNCRCSGTHPVLLYAANSPSRTASTLMQSTAANARTPRTTRNHSARRSCSPCVRRRLHNRSRDYRTPVHKERLLSAFVTLRHAFARLDVPGMHLAVDPMQTADGLVCCTDAISAAQDEDRSPELLSEAGALLQLLQRLPGEAVPQKKKAACLTAYEELVASAAGVTVSVSEGAAEAELSEATRFELVQICNQLYAELVPEPHHLIMVQRAHQRLQTERCQRSFIIRLNFCRTTPTCDSASASMATCAGRKVRKWARRRSMELNAMAVCRVANAGSARAALARLQSLHVRLVGGAAGDRKHAHNFNFNPPTPSPAAAAGDVDMNLDLPGMGRSVAEAEELVRGSEAQRCELEDAHPDVLHEMMCTEALGARVRAAQQRLREAATRVELRTAERDTGGFRERSWLHFKYLARRFRRPAVCGFVSAQARQVDVDARLRRRTRSDLRNVDGDGFGLARAVPPAESAARCARELPQAVQALRAMETTGESADKSAYNMMTAAVGTARHKLGSTQQKPCALRRRASQLAQAQQLLDTAVEEEEAWRSRIAAQETPERVDAKYVRVVARKTCGSPLDAQTRGSQGTHEVRDTRRPLLKYATSNLKYVHVAAREASERGEAKTRLQQALRSSEDAIEEMRRRKANVYVMSRYLETSGYTGVKPVARARVPVIKVVDPNCGGIAIDLVINNHHAVHNTRLMKAYAQFDERCRQLIFIIKHWAKCRRLNEASMGTLSSYSLSMMVVHYLQGVGILPNLQGPEAHQVALRAPPTRAPPAAQAHHNGGANRNGHAVNLGDGTLSPYICGSLDVTFLDDMEAARRLPRHARLPLPPFCSGGGGGGGSGGGSGGDGADIASLLVGFFRYFALQDEGFDHKRHVVTVHLDPQDLPRLKVGGGAVAARGAAAVCAAAD</sequence>
<dbReference type="PANTHER" id="PTHR12271:SF40">
    <property type="entry name" value="POLY(A) RNA POLYMERASE GLD2"/>
    <property type="match status" value="1"/>
</dbReference>
<dbReference type="GO" id="GO:0031123">
    <property type="term" value="P:RNA 3'-end processing"/>
    <property type="evidence" value="ECO:0007669"/>
    <property type="project" value="TreeGrafter"/>
</dbReference>
<proteinExistence type="predicted"/>